<accession>A0A6J7J813</accession>
<name>A0A6J7J813_9ZZZZ</name>
<evidence type="ECO:0000256" key="4">
    <source>
        <dbReference type="ARBA" id="ARBA00022692"/>
    </source>
</evidence>
<organism evidence="9">
    <name type="scientific">freshwater metagenome</name>
    <dbReference type="NCBI Taxonomy" id="449393"/>
    <lineage>
        <taxon>unclassified sequences</taxon>
        <taxon>metagenomes</taxon>
        <taxon>ecological metagenomes</taxon>
    </lineage>
</organism>
<protein>
    <submittedName>
        <fullName evidence="9">Unannotated protein</fullName>
    </submittedName>
</protein>
<feature type="transmembrane region" description="Helical" evidence="7">
    <location>
        <begin position="281"/>
        <end position="307"/>
    </location>
</feature>
<keyword evidence="4 7" id="KW-0812">Transmembrane</keyword>
<feature type="transmembrane region" description="Helical" evidence="7">
    <location>
        <begin position="177"/>
        <end position="196"/>
    </location>
</feature>
<feature type="transmembrane region" description="Helical" evidence="7">
    <location>
        <begin position="137"/>
        <end position="165"/>
    </location>
</feature>
<evidence type="ECO:0000259" key="8">
    <source>
        <dbReference type="PROSITE" id="PS50928"/>
    </source>
</evidence>
<dbReference type="PROSITE" id="PS50928">
    <property type="entry name" value="ABC_TM1"/>
    <property type="match status" value="1"/>
</dbReference>
<evidence type="ECO:0000256" key="2">
    <source>
        <dbReference type="ARBA" id="ARBA00022448"/>
    </source>
</evidence>
<dbReference type="GO" id="GO:0055085">
    <property type="term" value="P:transmembrane transport"/>
    <property type="evidence" value="ECO:0007669"/>
    <property type="project" value="InterPro"/>
</dbReference>
<dbReference type="EMBL" id="CAFBNF010000061">
    <property type="protein sequence ID" value="CAB4939240.1"/>
    <property type="molecule type" value="Genomic_DNA"/>
</dbReference>
<keyword evidence="2" id="KW-0813">Transport</keyword>
<feature type="transmembrane region" description="Helical" evidence="7">
    <location>
        <begin position="235"/>
        <end position="261"/>
    </location>
</feature>
<feature type="transmembrane region" description="Helical" evidence="7">
    <location>
        <begin position="12"/>
        <end position="32"/>
    </location>
</feature>
<evidence type="ECO:0000256" key="3">
    <source>
        <dbReference type="ARBA" id="ARBA00022475"/>
    </source>
</evidence>
<dbReference type="Pfam" id="PF00528">
    <property type="entry name" value="BPD_transp_1"/>
    <property type="match status" value="1"/>
</dbReference>
<evidence type="ECO:0000313" key="9">
    <source>
        <dbReference type="EMBL" id="CAB4939240.1"/>
    </source>
</evidence>
<comment type="subcellular location">
    <subcellularLocation>
        <location evidence="1">Cell membrane</location>
        <topology evidence="1">Multi-pass membrane protein</topology>
    </subcellularLocation>
</comment>
<dbReference type="GO" id="GO:0005886">
    <property type="term" value="C:plasma membrane"/>
    <property type="evidence" value="ECO:0007669"/>
    <property type="project" value="UniProtKB-SubCell"/>
</dbReference>
<dbReference type="SUPFAM" id="SSF161098">
    <property type="entry name" value="MetI-like"/>
    <property type="match status" value="1"/>
</dbReference>
<dbReference type="InterPro" id="IPR045621">
    <property type="entry name" value="BPD_transp_1_N"/>
</dbReference>
<dbReference type="AlphaFoldDB" id="A0A6J7J813"/>
<gene>
    <name evidence="9" type="ORF">UFOPK3773_00746</name>
</gene>
<dbReference type="PANTHER" id="PTHR43163:SF3">
    <property type="entry name" value="PEPTIDE ABC TRANSPORTER PERMEASE PROTEIN"/>
    <property type="match status" value="1"/>
</dbReference>
<reference evidence="9" key="1">
    <citation type="submission" date="2020-05" db="EMBL/GenBank/DDBJ databases">
        <authorList>
            <person name="Chiriac C."/>
            <person name="Salcher M."/>
            <person name="Ghai R."/>
            <person name="Kavagutti S V."/>
        </authorList>
    </citation>
    <scope>NUCLEOTIDE SEQUENCE</scope>
</reference>
<sequence>MTIVWFVLRRLAAMVVILAIVSFLIFSLLALAPGDPVLLLLGPAKATPEAIARVRAEFHLDDPFLQQYWSWVGNALHGDFGRSIRSGQRVTEVIAERFPVTLLLAVYAFVLTAVIGIPAGLASGVRRGRKLDRTVTFTSLIGLSAPTFAVAVLLIYVFAIWLGWFPPFGAGEGLGDRIYHTTLPAITLAIGSIAIVSRQTRAASMDVATRDYVTFARARATGSSTIWRRYVLRNAALPVITVAGLVFAFALTGAVLVEYAFALPGIGALLVESVQRLDLPVVQAVALFTAVLVLSVNLVVDVTYFLLDPRLRRSGGS</sequence>
<dbReference type="InterPro" id="IPR000515">
    <property type="entry name" value="MetI-like"/>
</dbReference>
<dbReference type="Gene3D" id="1.10.3720.10">
    <property type="entry name" value="MetI-like"/>
    <property type="match status" value="1"/>
</dbReference>
<evidence type="ECO:0000256" key="5">
    <source>
        <dbReference type="ARBA" id="ARBA00022989"/>
    </source>
</evidence>
<keyword evidence="6 7" id="KW-0472">Membrane</keyword>
<evidence type="ECO:0000256" key="7">
    <source>
        <dbReference type="SAM" id="Phobius"/>
    </source>
</evidence>
<evidence type="ECO:0000256" key="1">
    <source>
        <dbReference type="ARBA" id="ARBA00004651"/>
    </source>
</evidence>
<dbReference type="PANTHER" id="PTHR43163">
    <property type="entry name" value="DIPEPTIDE TRANSPORT SYSTEM PERMEASE PROTEIN DPPB-RELATED"/>
    <property type="match status" value="1"/>
</dbReference>
<dbReference type="CDD" id="cd06261">
    <property type="entry name" value="TM_PBP2"/>
    <property type="match status" value="1"/>
</dbReference>
<keyword evidence="5 7" id="KW-1133">Transmembrane helix</keyword>
<feature type="transmembrane region" description="Helical" evidence="7">
    <location>
        <begin position="102"/>
        <end position="125"/>
    </location>
</feature>
<evidence type="ECO:0000256" key="6">
    <source>
        <dbReference type="ARBA" id="ARBA00023136"/>
    </source>
</evidence>
<keyword evidence="3" id="KW-1003">Cell membrane</keyword>
<dbReference type="InterPro" id="IPR035906">
    <property type="entry name" value="MetI-like_sf"/>
</dbReference>
<proteinExistence type="predicted"/>
<feature type="domain" description="ABC transmembrane type-1" evidence="8">
    <location>
        <begin position="98"/>
        <end position="300"/>
    </location>
</feature>
<dbReference type="Pfam" id="PF19300">
    <property type="entry name" value="BPD_transp_1_N"/>
    <property type="match status" value="1"/>
</dbReference>